<evidence type="ECO:0000313" key="4">
    <source>
        <dbReference type="Proteomes" id="UP000824633"/>
    </source>
</evidence>
<sequence>MSMRRENERGFETFLANHCNTENERDRENTLTTSDTSSRRCHNYSPEPGRSILSVGSGGVGLLPIISTPLSRPIPVASVSIDTINMCNPKVLLTFTALIVLPATILVNLNFIIVKTIDCGAPQPIGGTYTFAELAGALESESFSFQYCDCSPSVGGTTYTVQLEPSSLISVTAGLTITNATLSALAVETL</sequence>
<proteinExistence type="predicted"/>
<dbReference type="RefSeq" id="WP_224037794.1">
    <property type="nucleotide sequence ID" value="NZ_AP024849.1"/>
</dbReference>
<accession>A0ABM7T309</accession>
<evidence type="ECO:0000256" key="1">
    <source>
        <dbReference type="SAM" id="MobiDB-lite"/>
    </source>
</evidence>
<organism evidence="3 4">
    <name type="scientific">Clostridium gelidum</name>
    <dbReference type="NCBI Taxonomy" id="704125"/>
    <lineage>
        <taxon>Bacteria</taxon>
        <taxon>Bacillati</taxon>
        <taxon>Bacillota</taxon>
        <taxon>Clostridia</taxon>
        <taxon>Eubacteriales</taxon>
        <taxon>Clostridiaceae</taxon>
        <taxon>Clostridium</taxon>
    </lineage>
</organism>
<evidence type="ECO:0008006" key="5">
    <source>
        <dbReference type="Google" id="ProtNLM"/>
    </source>
</evidence>
<name>A0ABM7T309_9CLOT</name>
<protein>
    <recommendedName>
        <fullName evidence="5">DUF4489 domain-containing protein</fullName>
    </recommendedName>
</protein>
<keyword evidence="2" id="KW-0472">Membrane</keyword>
<dbReference type="Pfam" id="PF14879">
    <property type="entry name" value="DUF4489"/>
    <property type="match status" value="1"/>
</dbReference>
<evidence type="ECO:0000256" key="2">
    <source>
        <dbReference type="SAM" id="Phobius"/>
    </source>
</evidence>
<dbReference type="EMBL" id="AP024849">
    <property type="protein sequence ID" value="BCZ46295.1"/>
    <property type="molecule type" value="Genomic_DNA"/>
</dbReference>
<reference evidence="4" key="1">
    <citation type="submission" date="2021-07" db="EMBL/GenBank/DDBJ databases">
        <title>Complete genome sequencing of a Clostridium isolate.</title>
        <authorList>
            <person name="Ueki A."/>
            <person name="Tonouchi A."/>
        </authorList>
    </citation>
    <scope>NUCLEOTIDE SEQUENCE [LARGE SCALE GENOMIC DNA]</scope>
    <source>
        <strain evidence="4">C5S11</strain>
    </source>
</reference>
<feature type="region of interest" description="Disordered" evidence="1">
    <location>
        <begin position="22"/>
        <end position="45"/>
    </location>
</feature>
<gene>
    <name evidence="3" type="ORF">psyc5s11_23620</name>
</gene>
<evidence type="ECO:0000313" key="3">
    <source>
        <dbReference type="EMBL" id="BCZ46295.1"/>
    </source>
</evidence>
<dbReference type="InterPro" id="IPR027972">
    <property type="entry name" value="DUF4489"/>
</dbReference>
<keyword evidence="2" id="KW-0812">Transmembrane</keyword>
<feature type="transmembrane region" description="Helical" evidence="2">
    <location>
        <begin position="91"/>
        <end position="113"/>
    </location>
</feature>
<keyword evidence="2" id="KW-1133">Transmembrane helix</keyword>
<dbReference type="Proteomes" id="UP000824633">
    <property type="component" value="Chromosome"/>
</dbReference>
<keyword evidence="4" id="KW-1185">Reference proteome</keyword>